<keyword evidence="3 10" id="KW-0812">Transmembrane</keyword>
<feature type="transmembrane region" description="Helical" evidence="10">
    <location>
        <begin position="101"/>
        <end position="124"/>
    </location>
</feature>
<evidence type="ECO:0000256" key="4">
    <source>
        <dbReference type="ARBA" id="ARBA00022989"/>
    </source>
</evidence>
<dbReference type="RefSeq" id="WP_278012175.1">
    <property type="nucleotide sequence ID" value="NZ_CP121208.1"/>
</dbReference>
<accession>A0ABY8FW53</accession>
<keyword evidence="10" id="KW-0406">Ion transport</keyword>
<dbReference type="Proteomes" id="UP001215216">
    <property type="component" value="Chromosome"/>
</dbReference>
<evidence type="ECO:0000256" key="8">
    <source>
        <dbReference type="ARBA" id="ARBA00035585"/>
    </source>
</evidence>
<evidence type="ECO:0000256" key="3">
    <source>
        <dbReference type="ARBA" id="ARBA00022692"/>
    </source>
</evidence>
<comment type="subcellular location">
    <subcellularLocation>
        <location evidence="1 10">Cell membrane</location>
        <topology evidence="1 10">Multi-pass membrane protein</topology>
    </subcellularLocation>
</comment>
<dbReference type="Pfam" id="PF02537">
    <property type="entry name" value="CRCB"/>
    <property type="match status" value="1"/>
</dbReference>
<keyword evidence="12" id="KW-1185">Reference proteome</keyword>
<dbReference type="InterPro" id="IPR003691">
    <property type="entry name" value="FluC"/>
</dbReference>
<keyword evidence="5 10" id="KW-0472">Membrane</keyword>
<evidence type="ECO:0000256" key="7">
    <source>
        <dbReference type="ARBA" id="ARBA00035120"/>
    </source>
</evidence>
<organism evidence="11 12">
    <name type="scientific">Arcanobacterium canis</name>
    <dbReference type="NCBI Taxonomy" id="999183"/>
    <lineage>
        <taxon>Bacteria</taxon>
        <taxon>Bacillati</taxon>
        <taxon>Actinomycetota</taxon>
        <taxon>Actinomycetes</taxon>
        <taxon>Actinomycetales</taxon>
        <taxon>Actinomycetaceae</taxon>
        <taxon>Arcanobacterium</taxon>
    </lineage>
</organism>
<evidence type="ECO:0000256" key="1">
    <source>
        <dbReference type="ARBA" id="ARBA00004651"/>
    </source>
</evidence>
<keyword evidence="2 10" id="KW-1003">Cell membrane</keyword>
<evidence type="ECO:0000256" key="5">
    <source>
        <dbReference type="ARBA" id="ARBA00023136"/>
    </source>
</evidence>
<dbReference type="EMBL" id="CP121208">
    <property type="protein sequence ID" value="WFM82749.1"/>
    <property type="molecule type" value="Genomic_DNA"/>
</dbReference>
<comment type="function">
    <text evidence="9 10">Fluoride-specific ion channel. Important for reducing fluoride concentration in the cell, thus reducing its toxicity.</text>
</comment>
<comment type="catalytic activity">
    <reaction evidence="8">
        <text>fluoride(in) = fluoride(out)</text>
        <dbReference type="Rhea" id="RHEA:76159"/>
        <dbReference type="ChEBI" id="CHEBI:17051"/>
    </reaction>
    <physiologicalReaction direction="left-to-right" evidence="8">
        <dbReference type="Rhea" id="RHEA:76160"/>
    </physiologicalReaction>
</comment>
<evidence type="ECO:0000256" key="9">
    <source>
        <dbReference type="ARBA" id="ARBA00049940"/>
    </source>
</evidence>
<feature type="binding site" evidence="10">
    <location>
        <position position="82"/>
    </location>
    <ligand>
        <name>Na(+)</name>
        <dbReference type="ChEBI" id="CHEBI:29101"/>
        <note>structural</note>
    </ligand>
</feature>
<keyword evidence="10" id="KW-0479">Metal-binding</keyword>
<feature type="binding site" evidence="10">
    <location>
        <position position="79"/>
    </location>
    <ligand>
        <name>Na(+)</name>
        <dbReference type="ChEBI" id="CHEBI:29101"/>
        <note>structural</note>
    </ligand>
</feature>
<gene>
    <name evidence="10" type="primary">fluC</name>
    <name evidence="10" type="synonym">crcB</name>
    <name evidence="11" type="ORF">P7079_04900</name>
</gene>
<keyword evidence="10" id="KW-0915">Sodium</keyword>
<feature type="transmembrane region" description="Helical" evidence="10">
    <location>
        <begin position="39"/>
        <end position="57"/>
    </location>
</feature>
<comment type="activity regulation">
    <text evidence="10">Na(+) is not transported, but it plays an essential structural role and its presence is essential for fluoride channel function.</text>
</comment>
<evidence type="ECO:0000256" key="2">
    <source>
        <dbReference type="ARBA" id="ARBA00022475"/>
    </source>
</evidence>
<comment type="similarity">
    <text evidence="7 10">Belongs to the fluoride channel Fluc/FEX (TC 1.A.43) family.</text>
</comment>
<evidence type="ECO:0000256" key="6">
    <source>
        <dbReference type="ARBA" id="ARBA00023303"/>
    </source>
</evidence>
<keyword evidence="6 10" id="KW-0407">Ion channel</keyword>
<keyword evidence="4 10" id="KW-1133">Transmembrane helix</keyword>
<sequence length="130" mass="13232">MNIESRTQCALIVAAGGALGALARYGLTTAIPGGYLDLMAVNVMGAFLLGLLTDGLAGHVADMSQRRRWQLFTGTGVLGGFTTYSALALNVVTLVTSPALAFAYAATTVALGVLGAEVGCWVGTRIGGRP</sequence>
<keyword evidence="10" id="KW-0813">Transport</keyword>
<feature type="transmembrane region" description="Helical" evidence="10">
    <location>
        <begin position="69"/>
        <end position="89"/>
    </location>
</feature>
<evidence type="ECO:0000313" key="12">
    <source>
        <dbReference type="Proteomes" id="UP001215216"/>
    </source>
</evidence>
<proteinExistence type="inferred from homology"/>
<evidence type="ECO:0000313" key="11">
    <source>
        <dbReference type="EMBL" id="WFM82749.1"/>
    </source>
</evidence>
<evidence type="ECO:0000256" key="10">
    <source>
        <dbReference type="HAMAP-Rule" id="MF_00454"/>
    </source>
</evidence>
<protein>
    <recommendedName>
        <fullName evidence="10">Fluoride-specific ion channel FluC</fullName>
    </recommendedName>
</protein>
<name>A0ABY8FW53_9ACTO</name>
<dbReference type="HAMAP" id="MF_00454">
    <property type="entry name" value="FluC"/>
    <property type="match status" value="1"/>
</dbReference>
<reference evidence="11 12" key="1">
    <citation type="submission" date="2023-03" db="EMBL/GenBank/DDBJ databases">
        <title>Complete genome of Arcanobacterium canis strain DSM 25104 isolated in 2010 from a canine otitis externa in Germany.</title>
        <authorList>
            <person name="Borowiak M."/>
            <person name="Kreitlow A."/>
            <person name="Malorny B."/>
            <person name="Laemmler C."/>
            <person name="Prenger-Berninghoff E."/>
            <person name="Ploetz M."/>
            <person name="Abdulmawjood A."/>
        </authorList>
    </citation>
    <scope>NUCLEOTIDE SEQUENCE [LARGE SCALE GENOMIC DNA]</scope>
    <source>
        <strain evidence="11 12">DSM 25104</strain>
    </source>
</reference>